<dbReference type="HOGENOM" id="CLU_014411_2_0_10"/>
<dbReference type="Pfam" id="PF02543">
    <property type="entry name" value="Carbam_trans_N"/>
    <property type="match status" value="1"/>
</dbReference>
<dbReference type="KEGG" id="hhy:Halhy_2896"/>
<dbReference type="InterPro" id="IPR031730">
    <property type="entry name" value="Carbam_trans_C"/>
</dbReference>
<evidence type="ECO:0000259" key="3">
    <source>
        <dbReference type="Pfam" id="PF16861"/>
    </source>
</evidence>
<dbReference type="Gene3D" id="3.90.870.20">
    <property type="entry name" value="Carbamoyltransferase, C-terminal domain"/>
    <property type="match status" value="1"/>
</dbReference>
<dbReference type="PANTHER" id="PTHR34847:SF1">
    <property type="entry name" value="NODULATION PROTEIN U"/>
    <property type="match status" value="1"/>
</dbReference>
<feature type="domain" description="Carbamoyltransferase C-terminal" evidence="3">
    <location>
        <begin position="406"/>
        <end position="573"/>
    </location>
</feature>
<dbReference type="InterPro" id="IPR038152">
    <property type="entry name" value="Carbam_trans_C_sf"/>
</dbReference>
<reference evidence="4 5" key="1">
    <citation type="journal article" date="2011" name="Stand. Genomic Sci.">
        <title>Complete genome sequence of Haliscomenobacter hydrossis type strain (O).</title>
        <authorList>
            <consortium name="US DOE Joint Genome Institute (JGI-PGF)"/>
            <person name="Daligault H."/>
            <person name="Lapidus A."/>
            <person name="Zeytun A."/>
            <person name="Nolan M."/>
            <person name="Lucas S."/>
            <person name="Del Rio T.G."/>
            <person name="Tice H."/>
            <person name="Cheng J.F."/>
            <person name="Tapia R."/>
            <person name="Han C."/>
            <person name="Goodwin L."/>
            <person name="Pitluck S."/>
            <person name="Liolios K."/>
            <person name="Pagani I."/>
            <person name="Ivanova N."/>
            <person name="Huntemann M."/>
            <person name="Mavromatis K."/>
            <person name="Mikhailova N."/>
            <person name="Pati A."/>
            <person name="Chen A."/>
            <person name="Palaniappan K."/>
            <person name="Land M."/>
            <person name="Hauser L."/>
            <person name="Brambilla E.M."/>
            <person name="Rohde M."/>
            <person name="Verbarg S."/>
            <person name="Goker M."/>
            <person name="Bristow J."/>
            <person name="Eisen J.A."/>
            <person name="Markowitz V."/>
            <person name="Hugenholtz P."/>
            <person name="Kyrpides N.C."/>
            <person name="Klenk H.P."/>
            <person name="Woyke T."/>
        </authorList>
    </citation>
    <scope>NUCLEOTIDE SEQUENCE [LARGE SCALE GENOMIC DNA]</scope>
    <source>
        <strain evidence="5">ATCC 27775 / DSM 1100 / LMG 10767 / O</strain>
    </source>
</reference>
<dbReference type="AlphaFoldDB" id="F4L462"/>
<evidence type="ECO:0000259" key="2">
    <source>
        <dbReference type="Pfam" id="PF02543"/>
    </source>
</evidence>
<accession>F4L462</accession>
<dbReference type="Proteomes" id="UP000008461">
    <property type="component" value="Chromosome"/>
</dbReference>
<dbReference type="OrthoDB" id="9780777at2"/>
<keyword evidence="5" id="KW-1185">Reference proteome</keyword>
<gene>
    <name evidence="4" type="ordered locus">Halhy_2896</name>
</gene>
<evidence type="ECO:0000313" key="4">
    <source>
        <dbReference type="EMBL" id="AEE50760.1"/>
    </source>
</evidence>
<dbReference type="CDD" id="cd24098">
    <property type="entry name" value="ASKHA_NBD_TobZ_N"/>
    <property type="match status" value="1"/>
</dbReference>
<organism evidence="4 5">
    <name type="scientific">Haliscomenobacter hydrossis (strain ATCC 27775 / DSM 1100 / LMG 10767 / O)</name>
    <dbReference type="NCBI Taxonomy" id="760192"/>
    <lineage>
        <taxon>Bacteria</taxon>
        <taxon>Pseudomonadati</taxon>
        <taxon>Bacteroidota</taxon>
        <taxon>Saprospiria</taxon>
        <taxon>Saprospirales</taxon>
        <taxon>Haliscomenobacteraceae</taxon>
        <taxon>Haliscomenobacter</taxon>
    </lineage>
</organism>
<dbReference type="InterPro" id="IPR003696">
    <property type="entry name" value="Carbtransf_dom"/>
</dbReference>
<comment type="similarity">
    <text evidence="1">Belongs to the NodU/CmcH family.</text>
</comment>
<dbReference type="eggNOG" id="COG2192">
    <property type="taxonomic scope" value="Bacteria"/>
</dbReference>
<dbReference type="Pfam" id="PF16861">
    <property type="entry name" value="Carbam_trans_C"/>
    <property type="match status" value="1"/>
</dbReference>
<evidence type="ECO:0000313" key="5">
    <source>
        <dbReference type="Proteomes" id="UP000008461"/>
    </source>
</evidence>
<dbReference type="SUPFAM" id="SSF53067">
    <property type="entry name" value="Actin-like ATPase domain"/>
    <property type="match status" value="1"/>
</dbReference>
<dbReference type="InterPro" id="IPR043129">
    <property type="entry name" value="ATPase_NBD"/>
</dbReference>
<feature type="domain" description="Carbamoyltransferase" evidence="2">
    <location>
        <begin position="4"/>
        <end position="353"/>
    </location>
</feature>
<dbReference type="GO" id="GO:0003824">
    <property type="term" value="F:catalytic activity"/>
    <property type="evidence" value="ECO:0007669"/>
    <property type="project" value="InterPro"/>
</dbReference>
<sequence length="577" mass="64073">MYTLGLNAYHGDSSACIYHFNELIVATEEERIRRIKHWAGLPTEAVKFCLDEAGITLAEVDVIAISRDPRAKLGAKAWYALRKGVKWSSILDRAKNSLNVGAFKKDLAEAFGYAEADLKARVVYAEHHRSHMASAYFVAPFDEAAILSIDGMGDFSSTMRGRSRNGKIEVIDSVSYPHSLGIFYTAFTQLLGFPHYGDEYKVMGLAPYGQPTELDKVAQTIHLKANGLFELDPRFFRHFKEGVKMDWEGGSPHVDTLFTPAMEELFGPVRGKDEPLSDNHRNLATSVQRMAEKVIFHLAEGLYKKTGLKNLCLAGGVAQNSVANGKLVANTSFEKLFVPPAGHDAGTSIGAALYALHQVGDQVRAPFRHQAYTGAQFSNEAIEAYLQSRGIGYQRYSDDELFPVVADALIQGGVIGWFQGRAEFGPRALGNRSIIVDPSRADAKDLLNSKIKRRESFRPFAPSILKEAVEEYFEQADDVPFMEKVFLIRPEKRAVIPAVTHVDGTGRLQTVAAQDNPRYHRLIAAFAEKSGVPILLNTSFNENEPIVNTPEHALECFLRTQMDMLVLENVVICRENT</sequence>
<dbReference type="Gene3D" id="3.30.420.40">
    <property type="match status" value="2"/>
</dbReference>
<dbReference type="STRING" id="760192.Halhy_2896"/>
<proteinExistence type="inferred from homology"/>
<dbReference type="PANTHER" id="PTHR34847">
    <property type="entry name" value="NODULATION PROTEIN U"/>
    <property type="match status" value="1"/>
</dbReference>
<reference key="2">
    <citation type="submission" date="2011-04" db="EMBL/GenBank/DDBJ databases">
        <title>Complete sequence of chromosome of Haliscomenobacter hydrossis DSM 1100.</title>
        <authorList>
            <consortium name="US DOE Joint Genome Institute (JGI-PGF)"/>
            <person name="Lucas S."/>
            <person name="Han J."/>
            <person name="Lapidus A."/>
            <person name="Bruce D."/>
            <person name="Goodwin L."/>
            <person name="Pitluck S."/>
            <person name="Peters L."/>
            <person name="Kyrpides N."/>
            <person name="Mavromatis K."/>
            <person name="Ivanova N."/>
            <person name="Ovchinnikova G."/>
            <person name="Pagani I."/>
            <person name="Daligault H."/>
            <person name="Detter J.C."/>
            <person name="Han C."/>
            <person name="Land M."/>
            <person name="Hauser L."/>
            <person name="Markowitz V."/>
            <person name="Cheng J.-F."/>
            <person name="Hugenholtz P."/>
            <person name="Woyke T."/>
            <person name="Wu D."/>
            <person name="Verbarg S."/>
            <person name="Frueling A."/>
            <person name="Brambilla E."/>
            <person name="Klenk H.-P."/>
            <person name="Eisen J.A."/>
        </authorList>
    </citation>
    <scope>NUCLEOTIDE SEQUENCE</scope>
    <source>
        <strain>DSM 1100</strain>
    </source>
</reference>
<dbReference type="RefSeq" id="WP_013765306.1">
    <property type="nucleotide sequence ID" value="NC_015510.1"/>
</dbReference>
<dbReference type="EMBL" id="CP002691">
    <property type="protein sequence ID" value="AEE50760.1"/>
    <property type="molecule type" value="Genomic_DNA"/>
</dbReference>
<protein>
    <submittedName>
        <fullName evidence="4">Carbamoyltransferase</fullName>
    </submittedName>
</protein>
<dbReference type="InterPro" id="IPR051338">
    <property type="entry name" value="NodU/CmcH_Carbamoyltrnsfr"/>
</dbReference>
<name>F4L462_HALH1</name>
<evidence type="ECO:0000256" key="1">
    <source>
        <dbReference type="ARBA" id="ARBA00006129"/>
    </source>
</evidence>